<sequence length="295" mass="33572">MQIIDKSNPWYRDNDESILEIYDIEKKTREVIYEFDYLIEAPNWSKDGKYLTYNSGGKIYKFDLATKEIEEVFSSFVTNCNNDHVLSPDGNDIAVSHGTKEDGKSRIYTLPLTGGVPRLITPLAPSYLHGWSPDGKMLTYCGERNGEYDIYAIPAEGGEEIRLTDALGLDDGPEYDPTGNYIWFNSVRTGLMQAWRMKKDGSEQTQMTFDEEWNTWFPHISPDGKKIVLIAYKKGDLKPNEHLPHKNVELRLMPAEGGEAETVVKLFGGQGTINVNSWSPDSKKFAFVSYRIRKS</sequence>
<evidence type="ECO:0000256" key="1">
    <source>
        <dbReference type="ARBA" id="ARBA00009820"/>
    </source>
</evidence>
<dbReference type="SUPFAM" id="SSF82171">
    <property type="entry name" value="DPP6 N-terminal domain-like"/>
    <property type="match status" value="1"/>
</dbReference>
<dbReference type="EMBL" id="CP048000">
    <property type="protein sequence ID" value="QHQ63273.1"/>
    <property type="molecule type" value="Genomic_DNA"/>
</dbReference>
<gene>
    <name evidence="2" type="ORF">Ana3638_22915</name>
</gene>
<dbReference type="AlphaFoldDB" id="A0A6P1TS29"/>
<dbReference type="Pfam" id="PF07676">
    <property type="entry name" value="PD40"/>
    <property type="match status" value="3"/>
</dbReference>
<organism evidence="2 3">
    <name type="scientific">Anaerocolumna sedimenticola</name>
    <dbReference type="NCBI Taxonomy" id="2696063"/>
    <lineage>
        <taxon>Bacteria</taxon>
        <taxon>Bacillati</taxon>
        <taxon>Bacillota</taxon>
        <taxon>Clostridia</taxon>
        <taxon>Lachnospirales</taxon>
        <taxon>Lachnospiraceae</taxon>
        <taxon>Anaerocolumna</taxon>
    </lineage>
</organism>
<dbReference type="Proteomes" id="UP000464314">
    <property type="component" value="Chromosome"/>
</dbReference>
<reference evidence="2 3" key="1">
    <citation type="submission" date="2020-01" db="EMBL/GenBank/DDBJ databases">
        <title>Genome analysis of Anaerocolumna sp. CBA3638.</title>
        <authorList>
            <person name="Kim J."/>
            <person name="Roh S.W."/>
        </authorList>
    </citation>
    <scope>NUCLEOTIDE SEQUENCE [LARGE SCALE GENOMIC DNA]</scope>
    <source>
        <strain evidence="2 3">CBA3638</strain>
    </source>
</reference>
<dbReference type="PANTHER" id="PTHR36842:SF1">
    <property type="entry name" value="PROTEIN TOLB"/>
    <property type="match status" value="1"/>
</dbReference>
<dbReference type="KEGG" id="anr:Ana3638_22915"/>
<dbReference type="PANTHER" id="PTHR36842">
    <property type="entry name" value="PROTEIN TOLB HOMOLOG"/>
    <property type="match status" value="1"/>
</dbReference>
<evidence type="ECO:0000313" key="3">
    <source>
        <dbReference type="Proteomes" id="UP000464314"/>
    </source>
</evidence>
<dbReference type="RefSeq" id="WP_161840095.1">
    <property type="nucleotide sequence ID" value="NZ_CP048000.1"/>
</dbReference>
<proteinExistence type="inferred from homology"/>
<accession>A0A6P1TS29</accession>
<evidence type="ECO:0000313" key="2">
    <source>
        <dbReference type="EMBL" id="QHQ63273.1"/>
    </source>
</evidence>
<dbReference type="InterPro" id="IPR011042">
    <property type="entry name" value="6-blade_b-propeller_TolB-like"/>
</dbReference>
<comment type="similarity">
    <text evidence="1">Belongs to the TolB family.</text>
</comment>
<keyword evidence="3" id="KW-1185">Reference proteome</keyword>
<dbReference type="InterPro" id="IPR011659">
    <property type="entry name" value="WD40"/>
</dbReference>
<dbReference type="Gene3D" id="2.120.10.30">
    <property type="entry name" value="TolB, C-terminal domain"/>
    <property type="match status" value="1"/>
</dbReference>
<protein>
    <submittedName>
        <fullName evidence="2">Transporter</fullName>
    </submittedName>
</protein>
<name>A0A6P1TS29_9FIRM</name>